<proteinExistence type="predicted"/>
<keyword evidence="2" id="KW-1185">Reference proteome</keyword>
<sequence>MRRMLRITNLFYDCHHYHRSSNHKDCSKTDVPEYFPLNYGISLPLRPLTSETMESWDGKIVQQQIFDQLEPCPQTKAFLPTTILIDYNITGLFLRLDHEDPYGANFCLLDLPLTKRKESCNNAY</sequence>
<gene>
    <name evidence="1" type="ORF">OKIOD_LOCUS16390</name>
</gene>
<dbReference type="EMBL" id="OU015567">
    <property type="protein sequence ID" value="CAG5113523.1"/>
    <property type="molecule type" value="Genomic_DNA"/>
</dbReference>
<dbReference type="Proteomes" id="UP001158576">
    <property type="component" value="Chromosome 2"/>
</dbReference>
<reference evidence="1 2" key="1">
    <citation type="submission" date="2021-04" db="EMBL/GenBank/DDBJ databases">
        <authorList>
            <person name="Bliznina A."/>
        </authorList>
    </citation>
    <scope>NUCLEOTIDE SEQUENCE [LARGE SCALE GENOMIC DNA]</scope>
</reference>
<protein>
    <submittedName>
        <fullName evidence="1">Oidioi.mRNA.OKI2018_I69.chr2.g7625.t1.cds</fullName>
    </submittedName>
</protein>
<evidence type="ECO:0000313" key="1">
    <source>
        <dbReference type="EMBL" id="CAG5113523.1"/>
    </source>
</evidence>
<organism evidence="1 2">
    <name type="scientific">Oikopleura dioica</name>
    <name type="common">Tunicate</name>
    <dbReference type="NCBI Taxonomy" id="34765"/>
    <lineage>
        <taxon>Eukaryota</taxon>
        <taxon>Metazoa</taxon>
        <taxon>Chordata</taxon>
        <taxon>Tunicata</taxon>
        <taxon>Appendicularia</taxon>
        <taxon>Copelata</taxon>
        <taxon>Oikopleuridae</taxon>
        <taxon>Oikopleura</taxon>
    </lineage>
</organism>
<evidence type="ECO:0000313" key="2">
    <source>
        <dbReference type="Proteomes" id="UP001158576"/>
    </source>
</evidence>
<accession>A0ABN7T789</accession>
<name>A0ABN7T789_OIKDI</name>